<dbReference type="PROSITE" id="PS00463">
    <property type="entry name" value="ZN2_CY6_FUNGAL_1"/>
    <property type="match status" value="1"/>
</dbReference>
<dbReference type="Proteomes" id="UP001391051">
    <property type="component" value="Unassembled WGS sequence"/>
</dbReference>
<evidence type="ECO:0000256" key="1">
    <source>
        <dbReference type="ARBA" id="ARBA00023242"/>
    </source>
</evidence>
<protein>
    <recommendedName>
        <fullName evidence="2">Zn(2)-C6 fungal-type domain-containing protein</fullName>
    </recommendedName>
</protein>
<dbReference type="PANTHER" id="PTHR47256:SF1">
    <property type="entry name" value="ZN(II)2CYS6 TRANSCRIPTION FACTOR (EUROFUNG)"/>
    <property type="match status" value="1"/>
</dbReference>
<reference evidence="3 4" key="1">
    <citation type="submission" date="2023-01" db="EMBL/GenBank/DDBJ databases">
        <title>Analysis of 21 Apiospora genomes using comparative genomics revels a genus with tremendous synthesis potential of carbohydrate active enzymes and secondary metabolites.</title>
        <authorList>
            <person name="Sorensen T."/>
        </authorList>
    </citation>
    <scope>NUCLEOTIDE SEQUENCE [LARGE SCALE GENOMIC DNA]</scope>
    <source>
        <strain evidence="3 4">CBS 24483</strain>
    </source>
</reference>
<dbReference type="EMBL" id="JAQQWE010000010">
    <property type="protein sequence ID" value="KAK7937547.1"/>
    <property type="molecule type" value="Genomic_DNA"/>
</dbReference>
<dbReference type="GeneID" id="92083699"/>
<evidence type="ECO:0000313" key="3">
    <source>
        <dbReference type="EMBL" id="KAK7937547.1"/>
    </source>
</evidence>
<dbReference type="RefSeq" id="XP_066692875.1">
    <property type="nucleotide sequence ID" value="XM_066850637.1"/>
</dbReference>
<evidence type="ECO:0000313" key="4">
    <source>
        <dbReference type="Proteomes" id="UP001391051"/>
    </source>
</evidence>
<dbReference type="Gene3D" id="4.10.240.10">
    <property type="entry name" value="Zn(2)-C6 fungal-type DNA-binding domain"/>
    <property type="match status" value="1"/>
</dbReference>
<dbReference type="InterPro" id="IPR036864">
    <property type="entry name" value="Zn2-C6_fun-type_DNA-bd_sf"/>
</dbReference>
<dbReference type="Pfam" id="PF00172">
    <property type="entry name" value="Zn_clus"/>
    <property type="match status" value="1"/>
</dbReference>
<keyword evidence="4" id="KW-1185">Reference proteome</keyword>
<dbReference type="SMART" id="SM00066">
    <property type="entry name" value="GAL4"/>
    <property type="match status" value="1"/>
</dbReference>
<dbReference type="CDD" id="cd00067">
    <property type="entry name" value="GAL4"/>
    <property type="match status" value="1"/>
</dbReference>
<name>A0ABR1PSX3_9PEZI</name>
<organism evidence="3 4">
    <name type="scientific">Apiospora aurea</name>
    <dbReference type="NCBI Taxonomy" id="335848"/>
    <lineage>
        <taxon>Eukaryota</taxon>
        <taxon>Fungi</taxon>
        <taxon>Dikarya</taxon>
        <taxon>Ascomycota</taxon>
        <taxon>Pezizomycotina</taxon>
        <taxon>Sordariomycetes</taxon>
        <taxon>Xylariomycetidae</taxon>
        <taxon>Amphisphaeriales</taxon>
        <taxon>Apiosporaceae</taxon>
        <taxon>Apiospora</taxon>
    </lineage>
</organism>
<evidence type="ECO:0000259" key="2">
    <source>
        <dbReference type="PROSITE" id="PS50048"/>
    </source>
</evidence>
<keyword evidence="1" id="KW-0539">Nucleus</keyword>
<proteinExistence type="predicted"/>
<dbReference type="InterPro" id="IPR001138">
    <property type="entry name" value="Zn2Cys6_DnaBD"/>
</dbReference>
<gene>
    <name evidence="3" type="ORF">PG986_014415</name>
</gene>
<accession>A0ABR1PSX3</accession>
<dbReference type="SUPFAM" id="SSF57701">
    <property type="entry name" value="Zn2/Cys6 DNA-binding domain"/>
    <property type="match status" value="1"/>
</dbReference>
<dbReference type="CDD" id="cd12148">
    <property type="entry name" value="fungal_TF_MHR"/>
    <property type="match status" value="1"/>
</dbReference>
<dbReference type="PANTHER" id="PTHR47256">
    <property type="entry name" value="ZN(II)2CYS6 TRANSCRIPTION FACTOR (EUROFUNG)-RELATED"/>
    <property type="match status" value="1"/>
</dbReference>
<dbReference type="PROSITE" id="PS50048">
    <property type="entry name" value="ZN2_CY6_FUNGAL_2"/>
    <property type="match status" value="1"/>
</dbReference>
<dbReference type="InterPro" id="IPR053187">
    <property type="entry name" value="Notoamide_regulator"/>
</dbReference>
<sequence length="716" mass="81774">MERRYAPILPATKRPAEIDAPSETIEELPKRKRIGTQSACNRCRAKKTRCDGVRPVCGPCSKRSVDCVYVERKRIQEDDAEVLELLQSVPEERAIYILRLFRTTGDSTSVLTILKSGIDDDERHRSLQGSRHTRPTPDLPRLELELMAKNAVLYPPLLWVSVYELEGRNLLRPLHLHLRKFLKSPRKPLLSHEGTMGAMYVDFDSAAASIRAQAPIQQLPKRGKFCDERIRSLDIGSWTKVPIPSEHAAKIISLYIETDHPLLGTFDPDLFISDLVRYRNTFCSSLMVNALLYWGCQMYTAIDEDVDWYTDKLGDEAERLWEEEKEHDLPLNVVSAQLLSLAFMGRGKGHKVLHFLAAAVQMGIRLGLFGVDDTTANRLVQNIPESLRDASSFIAWGVFNWTFDVTFLQEAGYCDSKTPPILPIPRDGGTEENQELRIGGAVGNEQVKLRSFMGVIFTKVCEFWLIVHEVPLAYHESRDSTIRKQLKLDFAEKKYREILAWAENLPPQLIWADNNQHHVIIFYMWIHSVILDIFRPLVDRQRPEKLRLRTFSAPDSTASAAYTASVNQLKQLIIHFRSKYESSTCTMLWHTALMYVANAVLQDTDDPQWHEHLLLCIYGYERLCRPFRVAVIIARGLLTMTLRKKNIKSEEARNILGHLQERGLGHVHEDIRATFMGDLELAQTDPQAAAMEKLAGDFEDTALFQEFIHSGSEGIE</sequence>
<feature type="domain" description="Zn(2)-C6 fungal-type" evidence="2">
    <location>
        <begin position="39"/>
        <end position="69"/>
    </location>
</feature>
<comment type="caution">
    <text evidence="3">The sequence shown here is derived from an EMBL/GenBank/DDBJ whole genome shotgun (WGS) entry which is preliminary data.</text>
</comment>